<organism evidence="1 2">
    <name type="scientific">Parnassius mnemosyne</name>
    <name type="common">clouded apollo</name>
    <dbReference type="NCBI Taxonomy" id="213953"/>
    <lineage>
        <taxon>Eukaryota</taxon>
        <taxon>Metazoa</taxon>
        <taxon>Ecdysozoa</taxon>
        <taxon>Arthropoda</taxon>
        <taxon>Hexapoda</taxon>
        <taxon>Insecta</taxon>
        <taxon>Pterygota</taxon>
        <taxon>Neoptera</taxon>
        <taxon>Endopterygota</taxon>
        <taxon>Lepidoptera</taxon>
        <taxon>Glossata</taxon>
        <taxon>Ditrysia</taxon>
        <taxon>Papilionoidea</taxon>
        <taxon>Papilionidae</taxon>
        <taxon>Parnassiinae</taxon>
        <taxon>Parnassini</taxon>
        <taxon>Parnassius</taxon>
        <taxon>Driopa</taxon>
    </lineage>
</organism>
<evidence type="ECO:0000313" key="2">
    <source>
        <dbReference type="Proteomes" id="UP001314205"/>
    </source>
</evidence>
<proteinExistence type="predicted"/>
<name>A0AAV1KCX6_9NEOP</name>
<dbReference type="InterPro" id="IPR021109">
    <property type="entry name" value="Peptidase_aspartic_dom_sf"/>
</dbReference>
<sequence>MKERDNIAIHYALESGVHHTTNILLATALVRVTAENGRKLQLRALIDLGSEGSSITEKAAQALGLKKHTINGTISGLGNSTVLHAKHMLTLNLQSEYDKTFNLPVQAYVLKTLTRLLPTNQVDKKWEHIQDLQLAEPHYGTPSTINLLLGAEVYSNIMLEGQDDNNILQKFWELESGDTNKNKLQKKNNNMRHILKKHIQETTKEDT</sequence>
<dbReference type="AlphaFoldDB" id="A0AAV1KCX6"/>
<protein>
    <recommendedName>
        <fullName evidence="3">Peptidase A2 domain-containing protein</fullName>
    </recommendedName>
</protein>
<comment type="caution">
    <text evidence="1">The sequence shown here is derived from an EMBL/GenBank/DDBJ whole genome shotgun (WGS) entry which is preliminary data.</text>
</comment>
<dbReference type="EMBL" id="CAVLGL010000013">
    <property type="protein sequence ID" value="CAK1579942.1"/>
    <property type="molecule type" value="Genomic_DNA"/>
</dbReference>
<keyword evidence="2" id="KW-1185">Reference proteome</keyword>
<evidence type="ECO:0000313" key="1">
    <source>
        <dbReference type="EMBL" id="CAK1579942.1"/>
    </source>
</evidence>
<reference evidence="1 2" key="1">
    <citation type="submission" date="2023-11" db="EMBL/GenBank/DDBJ databases">
        <authorList>
            <person name="Hedman E."/>
            <person name="Englund M."/>
            <person name="Stromberg M."/>
            <person name="Nyberg Akerstrom W."/>
            <person name="Nylinder S."/>
            <person name="Jareborg N."/>
            <person name="Kallberg Y."/>
            <person name="Kronander E."/>
        </authorList>
    </citation>
    <scope>NUCLEOTIDE SEQUENCE [LARGE SCALE GENOMIC DNA]</scope>
</reference>
<accession>A0AAV1KCX6</accession>
<dbReference type="Proteomes" id="UP001314205">
    <property type="component" value="Unassembled WGS sequence"/>
</dbReference>
<dbReference type="Gene3D" id="2.40.70.10">
    <property type="entry name" value="Acid Proteases"/>
    <property type="match status" value="1"/>
</dbReference>
<evidence type="ECO:0008006" key="3">
    <source>
        <dbReference type="Google" id="ProtNLM"/>
    </source>
</evidence>
<gene>
    <name evidence="1" type="ORF">PARMNEM_LOCUS1812</name>
</gene>